<evidence type="ECO:0000313" key="3">
    <source>
        <dbReference type="EMBL" id="KAE8665672.1"/>
    </source>
</evidence>
<dbReference type="PANTHER" id="PTHR32285:SF28">
    <property type="entry name" value="XYLOGLUCAN O-ACETYLTRANSFERASE 2"/>
    <property type="match status" value="1"/>
</dbReference>
<organism evidence="3 4">
    <name type="scientific">Hibiscus syriacus</name>
    <name type="common">Rose of Sharon</name>
    <dbReference type="NCBI Taxonomy" id="106335"/>
    <lineage>
        <taxon>Eukaryota</taxon>
        <taxon>Viridiplantae</taxon>
        <taxon>Streptophyta</taxon>
        <taxon>Embryophyta</taxon>
        <taxon>Tracheophyta</taxon>
        <taxon>Spermatophyta</taxon>
        <taxon>Magnoliopsida</taxon>
        <taxon>eudicotyledons</taxon>
        <taxon>Gunneridae</taxon>
        <taxon>Pentapetalae</taxon>
        <taxon>rosids</taxon>
        <taxon>malvids</taxon>
        <taxon>Malvales</taxon>
        <taxon>Malvaceae</taxon>
        <taxon>Malvoideae</taxon>
        <taxon>Hibiscus</taxon>
    </lineage>
</organism>
<dbReference type="PANTHER" id="PTHR32285">
    <property type="entry name" value="PROTEIN TRICHOME BIREFRINGENCE-LIKE 9-RELATED"/>
    <property type="match status" value="1"/>
</dbReference>
<gene>
    <name evidence="3" type="ORF">F3Y22_tig00112530pilonHSYRG00111</name>
</gene>
<evidence type="ECO:0000256" key="1">
    <source>
        <dbReference type="ARBA" id="ARBA00007727"/>
    </source>
</evidence>
<sequence>MNWRWKPHECVLLRFDPQIFLEFVRGKKLAFIGDSLARNHMESLLCFLSKVETPIDHYEDSEDRKRIWYFPGHEFTLMILWTKFLVNGEERVINGSSSGIFDLHPHKVDEKWTNDIPAIDYIIISDVHWFFRTIYLHNDTGVIGCVYCDTPNMTDYGVGFALGVAFRSALNHINRCENCKARVILVRTFSPAHFENGTWDSGGRCNRTRPLREKEINLSSNDWGLRSLQMEEVEKANVEGKKKGKICSIGCDEGNADET</sequence>
<evidence type="ECO:0000259" key="2">
    <source>
        <dbReference type="Pfam" id="PF13839"/>
    </source>
</evidence>
<reference evidence="3" key="1">
    <citation type="submission" date="2019-09" db="EMBL/GenBank/DDBJ databases">
        <title>Draft genome information of white flower Hibiscus syriacus.</title>
        <authorList>
            <person name="Kim Y.-M."/>
        </authorList>
    </citation>
    <scope>NUCLEOTIDE SEQUENCE [LARGE SCALE GENOMIC DNA]</scope>
    <source>
        <strain evidence="3">YM2019G1</strain>
    </source>
</reference>
<dbReference type="GO" id="GO:0005794">
    <property type="term" value="C:Golgi apparatus"/>
    <property type="evidence" value="ECO:0007669"/>
    <property type="project" value="TreeGrafter"/>
</dbReference>
<dbReference type="InterPro" id="IPR026057">
    <property type="entry name" value="TBL_C"/>
</dbReference>
<comment type="caution">
    <text evidence="3">The sequence shown here is derived from an EMBL/GenBank/DDBJ whole genome shotgun (WGS) entry which is preliminary data.</text>
</comment>
<dbReference type="EMBL" id="VEPZ02001607">
    <property type="protein sequence ID" value="KAE8665672.1"/>
    <property type="molecule type" value="Genomic_DNA"/>
</dbReference>
<feature type="domain" description="Trichome birefringence-like C-terminal" evidence="2">
    <location>
        <begin position="14"/>
        <end position="237"/>
    </location>
</feature>
<dbReference type="AlphaFoldDB" id="A0A6A2WVI4"/>
<dbReference type="Proteomes" id="UP000436088">
    <property type="component" value="Unassembled WGS sequence"/>
</dbReference>
<dbReference type="Pfam" id="PF13839">
    <property type="entry name" value="PC-Esterase"/>
    <property type="match status" value="1"/>
</dbReference>
<protein>
    <submittedName>
        <fullName evidence="3">Protein ALTERED XYLOGLUCAN 4-like</fullName>
    </submittedName>
</protein>
<dbReference type="GO" id="GO:0016413">
    <property type="term" value="F:O-acetyltransferase activity"/>
    <property type="evidence" value="ECO:0007669"/>
    <property type="project" value="InterPro"/>
</dbReference>
<comment type="similarity">
    <text evidence="1">Belongs to the PC-esterase family. TBL subfamily.</text>
</comment>
<evidence type="ECO:0000313" key="4">
    <source>
        <dbReference type="Proteomes" id="UP000436088"/>
    </source>
</evidence>
<keyword evidence="4" id="KW-1185">Reference proteome</keyword>
<proteinExistence type="inferred from homology"/>
<dbReference type="InterPro" id="IPR029962">
    <property type="entry name" value="TBL"/>
</dbReference>
<name>A0A6A2WVI4_HIBSY</name>
<accession>A0A6A2WVI4</accession>